<proteinExistence type="predicted"/>
<evidence type="ECO:0000313" key="2">
    <source>
        <dbReference type="Proteomes" id="UP000534590"/>
    </source>
</evidence>
<sequence length="151" mass="16688">MNEVDVDAVDRGDELRQGVEFFLGISPVIVAAPISDEILNPRQLDALGNIANGFLIRPARIPDPRLEVVNLRLIDMNLERPNAVVGRGGFGLGWFDSLNCQGRGEGHQHGHCRPKDNRRVVSAFCRVKDVGHISLHIGVFRDHFASETGRC</sequence>
<dbReference type="Proteomes" id="UP000534590">
    <property type="component" value="Unassembled WGS sequence"/>
</dbReference>
<dbReference type="EMBL" id="JACIHP010000002">
    <property type="protein sequence ID" value="MBB4490649.1"/>
    <property type="molecule type" value="Genomic_DNA"/>
</dbReference>
<keyword evidence="2" id="KW-1185">Reference proteome</keyword>
<comment type="caution">
    <text evidence="1">The sequence shown here is derived from an EMBL/GenBank/DDBJ whole genome shotgun (WGS) entry which is preliminary data.</text>
</comment>
<accession>A0ABR6J6U0</accession>
<evidence type="ECO:0000313" key="1">
    <source>
        <dbReference type="EMBL" id="MBB4490649.1"/>
    </source>
</evidence>
<reference evidence="1 2" key="1">
    <citation type="submission" date="2020-08" db="EMBL/GenBank/DDBJ databases">
        <title>Genomic Encyclopedia of Type Strains, Phase IV (KMG-V): Genome sequencing to study the core and pangenomes of soil and plant-associated prokaryotes.</title>
        <authorList>
            <person name="Whitman W."/>
        </authorList>
    </citation>
    <scope>NUCLEOTIDE SEQUENCE [LARGE SCALE GENOMIC DNA]</scope>
    <source>
        <strain evidence="1 2">SEMIA 461</strain>
    </source>
</reference>
<protein>
    <submittedName>
        <fullName evidence="1">Uncharacterized protein</fullName>
    </submittedName>
</protein>
<name>A0ABR6J6U0_AGRRD</name>
<gene>
    <name evidence="1" type="ORF">GGE40_002480</name>
</gene>
<organism evidence="1 2">
    <name type="scientific">Agrobacterium radiobacter</name>
    <dbReference type="NCBI Taxonomy" id="362"/>
    <lineage>
        <taxon>Bacteria</taxon>
        <taxon>Pseudomonadati</taxon>
        <taxon>Pseudomonadota</taxon>
        <taxon>Alphaproteobacteria</taxon>
        <taxon>Hyphomicrobiales</taxon>
        <taxon>Rhizobiaceae</taxon>
        <taxon>Rhizobium/Agrobacterium group</taxon>
        <taxon>Agrobacterium</taxon>
        <taxon>Agrobacterium tumefaciens complex</taxon>
    </lineage>
</organism>